<evidence type="ECO:0000313" key="3">
    <source>
        <dbReference type="Proteomes" id="UP000001811"/>
    </source>
</evidence>
<dbReference type="AlphaFoldDB" id="A0A5F9DTM4"/>
<reference evidence="2 3" key="1">
    <citation type="journal article" date="2011" name="Nature">
        <title>A high-resolution map of human evolutionary constraint using 29 mammals.</title>
        <authorList>
            <person name="Lindblad-Toh K."/>
            <person name="Garber M."/>
            <person name="Zuk O."/>
            <person name="Lin M.F."/>
            <person name="Parker B.J."/>
            <person name="Washietl S."/>
            <person name="Kheradpour P."/>
            <person name="Ernst J."/>
            <person name="Jordan G."/>
            <person name="Mauceli E."/>
            <person name="Ward L.D."/>
            <person name="Lowe C.B."/>
            <person name="Holloway A.K."/>
            <person name="Clamp M."/>
            <person name="Gnerre S."/>
            <person name="Alfoldi J."/>
            <person name="Beal K."/>
            <person name="Chang J."/>
            <person name="Clawson H."/>
            <person name="Cuff J."/>
            <person name="Di Palma F."/>
            <person name="Fitzgerald S."/>
            <person name="Flicek P."/>
            <person name="Guttman M."/>
            <person name="Hubisz M.J."/>
            <person name="Jaffe D.B."/>
            <person name="Jungreis I."/>
            <person name="Kent W.J."/>
            <person name="Kostka D."/>
            <person name="Lara M."/>
            <person name="Martins A.L."/>
            <person name="Massingham T."/>
            <person name="Moltke I."/>
            <person name="Raney B.J."/>
            <person name="Rasmussen M.D."/>
            <person name="Robinson J."/>
            <person name="Stark A."/>
            <person name="Vilella A.J."/>
            <person name="Wen J."/>
            <person name="Xie X."/>
            <person name="Zody M.C."/>
            <person name="Baldwin J."/>
            <person name="Bloom T."/>
            <person name="Chin C.W."/>
            <person name="Heiman D."/>
            <person name="Nicol R."/>
            <person name="Nusbaum C."/>
            <person name="Young S."/>
            <person name="Wilkinson J."/>
            <person name="Worley K.C."/>
            <person name="Kovar C.L."/>
            <person name="Muzny D.M."/>
            <person name="Gibbs R.A."/>
            <person name="Cree A."/>
            <person name="Dihn H.H."/>
            <person name="Fowler G."/>
            <person name="Jhangiani S."/>
            <person name="Joshi V."/>
            <person name="Lee S."/>
            <person name="Lewis L.R."/>
            <person name="Nazareth L.V."/>
            <person name="Okwuonu G."/>
            <person name="Santibanez J."/>
            <person name="Warren W.C."/>
            <person name="Mardis E.R."/>
            <person name="Weinstock G.M."/>
            <person name="Wilson R.K."/>
            <person name="Delehaunty K."/>
            <person name="Dooling D."/>
            <person name="Fronik C."/>
            <person name="Fulton L."/>
            <person name="Fulton B."/>
            <person name="Graves T."/>
            <person name="Minx P."/>
            <person name="Sodergren E."/>
            <person name="Birney E."/>
            <person name="Margulies E.H."/>
            <person name="Herrero J."/>
            <person name="Green E.D."/>
            <person name="Haussler D."/>
            <person name="Siepel A."/>
            <person name="Goldman N."/>
            <person name="Pollard K.S."/>
            <person name="Pedersen J.S."/>
            <person name="Lander E.S."/>
            <person name="Kellis M."/>
        </authorList>
    </citation>
    <scope>NUCLEOTIDE SEQUENCE [LARGE SCALE GENOMIC DNA]</scope>
    <source>
        <strain evidence="2 3">Thorbecke inbred</strain>
    </source>
</reference>
<evidence type="ECO:0000256" key="1">
    <source>
        <dbReference type="SAM" id="MobiDB-lite"/>
    </source>
</evidence>
<dbReference type="STRING" id="9986.ENSOCUP00000049317"/>
<dbReference type="EMBL" id="AAGW02035817">
    <property type="status" value="NOT_ANNOTATED_CDS"/>
    <property type="molecule type" value="Genomic_DNA"/>
</dbReference>
<keyword evidence="3" id="KW-1185">Reference proteome</keyword>
<accession>A0A5F9DTM4</accession>
<proteinExistence type="predicted"/>
<organism evidence="2 3">
    <name type="scientific">Oryctolagus cuniculus</name>
    <name type="common">Rabbit</name>
    <dbReference type="NCBI Taxonomy" id="9986"/>
    <lineage>
        <taxon>Eukaryota</taxon>
        <taxon>Metazoa</taxon>
        <taxon>Chordata</taxon>
        <taxon>Craniata</taxon>
        <taxon>Vertebrata</taxon>
        <taxon>Euteleostomi</taxon>
        <taxon>Mammalia</taxon>
        <taxon>Eutheria</taxon>
        <taxon>Euarchontoglires</taxon>
        <taxon>Glires</taxon>
        <taxon>Lagomorpha</taxon>
        <taxon>Leporidae</taxon>
        <taxon>Oryctolagus</taxon>
    </lineage>
</organism>
<reference evidence="2" key="3">
    <citation type="submission" date="2025-09" db="UniProtKB">
        <authorList>
            <consortium name="Ensembl"/>
        </authorList>
    </citation>
    <scope>IDENTIFICATION</scope>
    <source>
        <strain evidence="2">Thorbecke</strain>
    </source>
</reference>
<evidence type="ECO:0000313" key="2">
    <source>
        <dbReference type="Ensembl" id="ENSOCUP00000049317.1"/>
    </source>
</evidence>
<dbReference type="InParanoid" id="A0A5F9DTM4"/>
<dbReference type="Bgee" id="ENSOCUG00000038528">
    <property type="expression patterns" value="Expressed in testis and 2 other cell types or tissues"/>
</dbReference>
<feature type="compositionally biased region" description="Polar residues" evidence="1">
    <location>
        <begin position="83"/>
        <end position="96"/>
    </location>
</feature>
<protein>
    <submittedName>
        <fullName evidence="2">Uncharacterized protein</fullName>
    </submittedName>
</protein>
<dbReference type="Ensembl" id="ENSOCUT00000042024.1">
    <property type="protein sequence ID" value="ENSOCUP00000049317.1"/>
    <property type="gene ID" value="ENSOCUG00000038528.1"/>
</dbReference>
<feature type="region of interest" description="Disordered" evidence="1">
    <location>
        <begin position="69"/>
        <end position="96"/>
    </location>
</feature>
<sequence length="96" mass="10178">MGHGSIITQAWREDVLVLTKQGLVSKSSPKKPRGRNIFKALCCCFCAQHVDQSSSSAELTASKEEANTSAKIPGTCPLPEVTDQGSAGLTWQAPSC</sequence>
<name>A0A5F9DTM4_RABIT</name>
<reference evidence="2" key="2">
    <citation type="submission" date="2025-08" db="UniProtKB">
        <authorList>
            <consortium name="Ensembl"/>
        </authorList>
    </citation>
    <scope>IDENTIFICATION</scope>
    <source>
        <strain evidence="2">Thorbecke</strain>
    </source>
</reference>
<dbReference type="GeneTree" id="ENSGT00900000143830"/>
<dbReference type="Proteomes" id="UP000001811">
    <property type="component" value="Chromosome 10"/>
</dbReference>